<dbReference type="EMBL" id="CACVBS010000046">
    <property type="protein sequence ID" value="CAA7264730.1"/>
    <property type="molecule type" value="Genomic_DNA"/>
</dbReference>
<feature type="compositionally biased region" description="Low complexity" evidence="1">
    <location>
        <begin position="125"/>
        <end position="143"/>
    </location>
</feature>
<name>A0A8S0WC74_CYCAE</name>
<evidence type="ECO:0000256" key="1">
    <source>
        <dbReference type="SAM" id="MobiDB-lite"/>
    </source>
</evidence>
<proteinExistence type="predicted"/>
<dbReference type="InterPro" id="IPR018814">
    <property type="entry name" value="DUF5427"/>
</dbReference>
<dbReference type="PANTHER" id="PTHR28265">
    <property type="entry name" value="MAINTENANCE OF TELOMERE CAPPING PROTEIN 1"/>
    <property type="match status" value="1"/>
</dbReference>
<dbReference type="AlphaFoldDB" id="A0A8S0WC74"/>
<accession>A0A8S0WC74</accession>
<gene>
    <name evidence="2" type="ORF">AAE3_LOCUS7158</name>
</gene>
<evidence type="ECO:0008006" key="4">
    <source>
        <dbReference type="Google" id="ProtNLM"/>
    </source>
</evidence>
<evidence type="ECO:0000313" key="3">
    <source>
        <dbReference type="Proteomes" id="UP000467700"/>
    </source>
</evidence>
<sequence>MTSKKSKQEEALQFLDDLDSFAPPPESATSRTPSKPGAPGTPPANEGEAAEVLAFLDEITQKSTEPTRAAHVPRSGTPTLRKSTERVRLGGGGSSSLLPSASSSTSSLNRTLSTDSSRGKEKAESQAAASGQQQQGSVSSSGSWGWGSVWSTASAAIQQAKTVVDEQVKHLPKNEQARKWGEGVIEYAKTAQLDKLSQDFKRVGLSTLTDILNVVAPPISEHEVIQVWLSHDMQGYEGIESLSYRALARILEQVEGGDLIVNRGSESRPKDGSTGRDLNAVEGYQTALKVSQVNIDDVIKRNSDATSKPPNPNDATTYSHVYLRIQPFFLTYSELSTSSESSKTQQQHLQFLIYLFDPAHNLTHTTLTQLVPSKWLALWDEYDWVEDLIADSLRVGVEVIGQEYVVARMGWGAKEEHSKEGSTSVDPGEGEEKAEGSLS</sequence>
<organism evidence="2 3">
    <name type="scientific">Cyclocybe aegerita</name>
    <name type="common">Black poplar mushroom</name>
    <name type="synonym">Agrocybe aegerita</name>
    <dbReference type="NCBI Taxonomy" id="1973307"/>
    <lineage>
        <taxon>Eukaryota</taxon>
        <taxon>Fungi</taxon>
        <taxon>Dikarya</taxon>
        <taxon>Basidiomycota</taxon>
        <taxon>Agaricomycotina</taxon>
        <taxon>Agaricomycetes</taxon>
        <taxon>Agaricomycetidae</taxon>
        <taxon>Agaricales</taxon>
        <taxon>Agaricineae</taxon>
        <taxon>Bolbitiaceae</taxon>
        <taxon>Cyclocybe</taxon>
    </lineage>
</organism>
<keyword evidence="3" id="KW-1185">Reference proteome</keyword>
<comment type="caution">
    <text evidence="2">The sequence shown here is derived from an EMBL/GenBank/DDBJ whole genome shotgun (WGS) entry which is preliminary data.</text>
</comment>
<reference evidence="2 3" key="1">
    <citation type="submission" date="2020-01" db="EMBL/GenBank/DDBJ databases">
        <authorList>
            <person name="Gupta K D."/>
        </authorList>
    </citation>
    <scope>NUCLEOTIDE SEQUENCE [LARGE SCALE GENOMIC DNA]</scope>
</reference>
<feature type="compositionally biased region" description="Low complexity" evidence="1">
    <location>
        <begin position="95"/>
        <end position="116"/>
    </location>
</feature>
<feature type="compositionally biased region" description="Basic and acidic residues" evidence="1">
    <location>
        <begin position="1"/>
        <end position="10"/>
    </location>
</feature>
<dbReference type="OrthoDB" id="5594977at2759"/>
<protein>
    <recommendedName>
        <fullName evidence="4">Maintenance of telomere capping protein 1</fullName>
    </recommendedName>
</protein>
<feature type="compositionally biased region" description="Basic and acidic residues" evidence="1">
    <location>
        <begin position="430"/>
        <end position="439"/>
    </location>
</feature>
<dbReference type="Pfam" id="PF10310">
    <property type="entry name" value="DUF5427"/>
    <property type="match status" value="1"/>
</dbReference>
<evidence type="ECO:0000313" key="2">
    <source>
        <dbReference type="EMBL" id="CAA7264730.1"/>
    </source>
</evidence>
<dbReference type="Proteomes" id="UP000467700">
    <property type="component" value="Unassembled WGS sequence"/>
</dbReference>
<feature type="region of interest" description="Disordered" evidence="1">
    <location>
        <begin position="1"/>
        <end position="143"/>
    </location>
</feature>
<dbReference type="PANTHER" id="PTHR28265:SF1">
    <property type="entry name" value="MAINTENANCE OF TELOMERE CAPPING PROTEIN 1"/>
    <property type="match status" value="1"/>
</dbReference>
<feature type="region of interest" description="Disordered" evidence="1">
    <location>
        <begin position="414"/>
        <end position="439"/>
    </location>
</feature>